<evidence type="ECO:0000256" key="4">
    <source>
        <dbReference type="HAMAP-Rule" id="MF_00171"/>
    </source>
</evidence>
<dbReference type="HAMAP" id="MF_00171">
    <property type="entry name" value="TruA"/>
    <property type="match status" value="1"/>
</dbReference>
<evidence type="ECO:0000256" key="3">
    <source>
        <dbReference type="ARBA" id="ARBA00023235"/>
    </source>
</evidence>
<dbReference type="Gene3D" id="3.30.70.580">
    <property type="entry name" value="Pseudouridine synthase I, catalytic domain, N-terminal subdomain"/>
    <property type="match status" value="1"/>
</dbReference>
<keyword evidence="8" id="KW-1185">Reference proteome</keyword>
<dbReference type="Gene3D" id="3.30.70.660">
    <property type="entry name" value="Pseudouridine synthase I, catalytic domain, C-terminal subdomain"/>
    <property type="match status" value="1"/>
</dbReference>
<feature type="domain" description="Pseudouridine synthase I TruA alpha/beta" evidence="6">
    <location>
        <begin position="30"/>
        <end position="118"/>
    </location>
</feature>
<dbReference type="SUPFAM" id="SSF55120">
    <property type="entry name" value="Pseudouridine synthase"/>
    <property type="match status" value="2"/>
</dbReference>
<comment type="similarity">
    <text evidence="1 4 5">Belongs to the tRNA pseudouridine synthase TruA family.</text>
</comment>
<dbReference type="Proteomes" id="UP000536746">
    <property type="component" value="Unassembled WGS sequence"/>
</dbReference>
<evidence type="ECO:0000256" key="1">
    <source>
        <dbReference type="ARBA" id="ARBA00009375"/>
    </source>
</evidence>
<keyword evidence="2 4" id="KW-0819">tRNA processing</keyword>
<dbReference type="InterPro" id="IPR020095">
    <property type="entry name" value="PsdUridine_synth_TruA_C"/>
</dbReference>
<evidence type="ECO:0000259" key="6">
    <source>
        <dbReference type="Pfam" id="PF01416"/>
    </source>
</evidence>
<dbReference type="Pfam" id="PF01416">
    <property type="entry name" value="PseudoU_synth_1"/>
    <property type="match status" value="2"/>
</dbReference>
<protein>
    <recommendedName>
        <fullName evidence="4">tRNA pseudouridine synthase A</fullName>
        <ecNumber evidence="4">5.4.99.12</ecNumber>
    </recommendedName>
    <alternativeName>
        <fullName evidence="4">tRNA pseudouridine(38-40) synthase</fullName>
    </alternativeName>
    <alternativeName>
        <fullName evidence="4">tRNA pseudouridylate synthase I</fullName>
    </alternativeName>
    <alternativeName>
        <fullName evidence="4">tRNA-uridine isomerase I</fullName>
    </alternativeName>
</protein>
<feature type="active site" description="Nucleophile" evidence="4">
    <location>
        <position position="73"/>
    </location>
</feature>
<evidence type="ECO:0000313" key="8">
    <source>
        <dbReference type="Proteomes" id="UP000536746"/>
    </source>
</evidence>
<comment type="caution">
    <text evidence="4">Lacks conserved residue(s) required for the propagation of feature annotation.</text>
</comment>
<comment type="caution">
    <text evidence="7">The sequence shown here is derived from an EMBL/GenBank/DDBJ whole genome shotgun (WGS) entry which is preliminary data.</text>
</comment>
<evidence type="ECO:0000256" key="5">
    <source>
        <dbReference type="RuleBase" id="RU003792"/>
    </source>
</evidence>
<dbReference type="EMBL" id="JABFMT010000004">
    <property type="protein sequence ID" value="NUU01204.1"/>
    <property type="molecule type" value="Genomic_DNA"/>
</dbReference>
<comment type="function">
    <text evidence="4">Formation of pseudouridine at positions 38, 39 and 40 in the anticodon stem and loop of transfer RNAs.</text>
</comment>
<comment type="subunit">
    <text evidence="4">Homodimer.</text>
</comment>
<comment type="catalytic activity">
    <reaction evidence="4 5">
        <text>uridine(38/39/40) in tRNA = pseudouridine(38/39/40) in tRNA</text>
        <dbReference type="Rhea" id="RHEA:22376"/>
        <dbReference type="Rhea" id="RHEA-COMP:10085"/>
        <dbReference type="Rhea" id="RHEA-COMP:10087"/>
        <dbReference type="ChEBI" id="CHEBI:65314"/>
        <dbReference type="ChEBI" id="CHEBI:65315"/>
        <dbReference type="EC" id="5.4.99.12"/>
    </reaction>
</comment>
<organism evidence="7 8">
    <name type="scientific">Herbaspirillum robiniae</name>
    <dbReference type="NCBI Taxonomy" id="2014887"/>
    <lineage>
        <taxon>Bacteria</taxon>
        <taxon>Pseudomonadati</taxon>
        <taxon>Pseudomonadota</taxon>
        <taxon>Betaproteobacteria</taxon>
        <taxon>Burkholderiales</taxon>
        <taxon>Oxalobacteraceae</taxon>
        <taxon>Herbaspirillum</taxon>
    </lineage>
</organism>
<accession>A0ABX2LS23</accession>
<name>A0ABX2LS23_9BURK</name>
<dbReference type="PIRSF" id="PIRSF001430">
    <property type="entry name" value="tRNA_psdUrid_synth"/>
    <property type="match status" value="1"/>
</dbReference>
<dbReference type="InterPro" id="IPR020103">
    <property type="entry name" value="PsdUridine_synth_cat_dom_sf"/>
</dbReference>
<reference evidence="7 8" key="1">
    <citation type="journal article" date="2020" name="Front. Plant Sci.">
        <title>Isolation of Rhizosphere Bacteria That Improve Quality and Water Stress Tolerance in Greenhouse Ornamentals.</title>
        <authorList>
            <person name="Nordstedt N.P."/>
            <person name="Jones M.L."/>
        </authorList>
    </citation>
    <scope>NUCLEOTIDE SEQUENCE [LARGE SCALE GENOMIC DNA]</scope>
    <source>
        <strain evidence="7 8">C6C2</strain>
    </source>
</reference>
<dbReference type="InterPro" id="IPR001406">
    <property type="entry name" value="PsdUridine_synth_TruA"/>
</dbReference>
<sequence>MTDTSGQAASQSAAGDVPTSGLRRVALGVQYDGSQWQGWQTQPHRQTVQDQLEAALQRFTQGPVATTCAGRTDSGVHALEQVVHFDTPIARDLFSWVRGTNAFLPPTIAVRWACELPYVDDAAIASSMTASAQVPEVHGADRAQASTLAQFGFHARFSAVARTYHYVLYNHPVRSPLLAGKAGWTFRPLDADRMHRAAQHLIGEHDFTSFRAVECQAKSPVRKMESITVRRHGDMIVFTLKANAFLHHMVRNIVGSLIVVGNGNQGPEWVAEVLAARDRSRAAPTFMPDGLYLARVDYPDVWALPQENRSWPWL</sequence>
<dbReference type="PANTHER" id="PTHR11142">
    <property type="entry name" value="PSEUDOURIDYLATE SYNTHASE"/>
    <property type="match status" value="1"/>
</dbReference>
<evidence type="ECO:0000256" key="2">
    <source>
        <dbReference type="ARBA" id="ARBA00022694"/>
    </source>
</evidence>
<keyword evidence="3 4" id="KW-0413">Isomerase</keyword>
<dbReference type="CDD" id="cd02570">
    <property type="entry name" value="PseudoU_synth_EcTruA"/>
    <property type="match status" value="1"/>
</dbReference>
<gene>
    <name evidence="4 7" type="primary">truA</name>
    <name evidence="7" type="ORF">HNO84_06325</name>
</gene>
<dbReference type="RefSeq" id="WP_079215709.1">
    <property type="nucleotide sequence ID" value="NZ_CP018845.1"/>
</dbReference>
<dbReference type="PANTHER" id="PTHR11142:SF0">
    <property type="entry name" value="TRNA PSEUDOURIDINE SYNTHASE-LIKE 1"/>
    <property type="match status" value="1"/>
</dbReference>
<proteinExistence type="inferred from homology"/>
<dbReference type="InterPro" id="IPR020094">
    <property type="entry name" value="TruA/RsuA/RluB/E/F_N"/>
</dbReference>
<feature type="binding site" evidence="4">
    <location>
        <position position="164"/>
    </location>
    <ligand>
        <name>substrate</name>
    </ligand>
</feature>
<dbReference type="EC" id="5.4.99.12" evidence="4"/>
<dbReference type="InterPro" id="IPR020097">
    <property type="entry name" value="PsdUridine_synth_TruA_a/b_dom"/>
</dbReference>
<evidence type="ECO:0000313" key="7">
    <source>
        <dbReference type="EMBL" id="NUU01204.1"/>
    </source>
</evidence>
<feature type="domain" description="Pseudouridine synthase I TruA alpha/beta" evidence="6">
    <location>
        <begin position="197"/>
        <end position="299"/>
    </location>
</feature>
<dbReference type="GO" id="GO:0160147">
    <property type="term" value="F:tRNA pseudouridine(38-40) synthase activity"/>
    <property type="evidence" value="ECO:0007669"/>
    <property type="project" value="UniProtKB-EC"/>
</dbReference>